<reference evidence="1" key="1">
    <citation type="journal article" date="2021" name="New Phytol.">
        <title>Evolutionary innovations through gain and loss of genes in the ectomycorrhizal Boletales.</title>
        <authorList>
            <person name="Wu G."/>
            <person name="Miyauchi S."/>
            <person name="Morin E."/>
            <person name="Kuo A."/>
            <person name="Drula E."/>
            <person name="Varga T."/>
            <person name="Kohler A."/>
            <person name="Feng B."/>
            <person name="Cao Y."/>
            <person name="Lipzen A."/>
            <person name="Daum C."/>
            <person name="Hundley H."/>
            <person name="Pangilinan J."/>
            <person name="Johnson J."/>
            <person name="Barry K."/>
            <person name="LaButti K."/>
            <person name="Ng V."/>
            <person name="Ahrendt S."/>
            <person name="Min B."/>
            <person name="Choi I.G."/>
            <person name="Park H."/>
            <person name="Plett J.M."/>
            <person name="Magnuson J."/>
            <person name="Spatafora J.W."/>
            <person name="Nagy L.G."/>
            <person name="Henrissat B."/>
            <person name="Grigoriev I.V."/>
            <person name="Yang Z.L."/>
            <person name="Xu J."/>
            <person name="Martin F.M."/>
        </authorList>
    </citation>
    <scope>NUCLEOTIDE SEQUENCE</scope>
    <source>
        <strain evidence="1">KKN 215</strain>
    </source>
</reference>
<comment type="caution">
    <text evidence="1">The sequence shown here is derived from an EMBL/GenBank/DDBJ whole genome shotgun (WGS) entry which is preliminary data.</text>
</comment>
<keyword evidence="2" id="KW-1185">Reference proteome</keyword>
<dbReference type="SUPFAM" id="SSF52058">
    <property type="entry name" value="L domain-like"/>
    <property type="match status" value="1"/>
</dbReference>
<dbReference type="OrthoDB" id="3270987at2759"/>
<organism evidence="1 2">
    <name type="scientific">Cristinia sonorae</name>
    <dbReference type="NCBI Taxonomy" id="1940300"/>
    <lineage>
        <taxon>Eukaryota</taxon>
        <taxon>Fungi</taxon>
        <taxon>Dikarya</taxon>
        <taxon>Basidiomycota</taxon>
        <taxon>Agaricomycotina</taxon>
        <taxon>Agaricomycetes</taxon>
        <taxon>Agaricomycetidae</taxon>
        <taxon>Agaricales</taxon>
        <taxon>Pleurotineae</taxon>
        <taxon>Stephanosporaceae</taxon>
        <taxon>Cristinia</taxon>
    </lineage>
</organism>
<accession>A0A8K0UQR6</accession>
<gene>
    <name evidence="1" type="ORF">BXZ70DRAFT_86155</name>
</gene>
<dbReference type="Proteomes" id="UP000813824">
    <property type="component" value="Unassembled WGS sequence"/>
</dbReference>
<evidence type="ECO:0008006" key="3">
    <source>
        <dbReference type="Google" id="ProtNLM"/>
    </source>
</evidence>
<protein>
    <recommendedName>
        <fullName evidence="3">F-box domain-containing protein</fullName>
    </recommendedName>
</protein>
<evidence type="ECO:0000313" key="2">
    <source>
        <dbReference type="Proteomes" id="UP000813824"/>
    </source>
</evidence>
<evidence type="ECO:0000313" key="1">
    <source>
        <dbReference type="EMBL" id="KAH8101931.1"/>
    </source>
</evidence>
<proteinExistence type="predicted"/>
<name>A0A8K0UQR6_9AGAR</name>
<dbReference type="AlphaFoldDB" id="A0A8K0UQR6"/>
<dbReference type="EMBL" id="JAEVFJ010000011">
    <property type="protein sequence ID" value="KAH8101931.1"/>
    <property type="molecule type" value="Genomic_DNA"/>
</dbReference>
<sequence>MGTTEEDAFNNDSYDNRPIGLKAISPSPLVTLPHELITEVFLFTFDTGVPEKYVNSFDPGQPKYTQEFGRAKRIWNALHNYMLTCRYWRETALQAPILWRDVHVGVGIMRKFTDAMLRRSREAPIHLHASFKKHTVIDVDMLRPHLRRVAQLHLRLAGAPPKLIEIEEDMPALQHLVVNGGSMTLPLLSKTSPLPNLTLIRAAGVTLRLILPFLRPTVTRLYIRCLESQIRILMHALKGLPVLECLAIDSLFVTKLSAPHDQELPHVDLPKLSACHISAIGSEVIPIIERITFPDRVITSRQFSLKMSACERAEVSRAVGLILERLSNVNDDVMAEVLSSGSFNIQMNWDGPGHDFPRDRQLVLDIPTPSENDRPFLICATRSEIGMGDILDWLTEHASARFKSHIQHMDITSHDYDDIPYASLSSKLTDLTGLRTLRLDRVAGVWSHSALTHQSSLDIVIPIPTLQRLVLVDTKFRHRSPDDPTYEPDEYEPIWALRDMLELQKACGNPLQSLSILNGVHFGKEDVRMLREYVTNEVEWDERVV</sequence>